<evidence type="ECO:0000256" key="1">
    <source>
        <dbReference type="SAM" id="Phobius"/>
    </source>
</evidence>
<dbReference type="Proteomes" id="UP000229782">
    <property type="component" value="Unassembled WGS sequence"/>
</dbReference>
<dbReference type="AlphaFoldDB" id="A0A2H0N3C4"/>
<keyword evidence="1" id="KW-0812">Transmembrane</keyword>
<keyword evidence="1" id="KW-0472">Membrane</keyword>
<keyword evidence="1" id="KW-1133">Transmembrane helix</keyword>
<dbReference type="EMBL" id="PCWM01000012">
    <property type="protein sequence ID" value="PIR03390.1"/>
    <property type="molecule type" value="Genomic_DNA"/>
</dbReference>
<gene>
    <name evidence="3" type="ORF">COV60_00565</name>
</gene>
<feature type="transmembrane region" description="Helical" evidence="1">
    <location>
        <begin position="163"/>
        <end position="182"/>
    </location>
</feature>
<proteinExistence type="predicted"/>
<dbReference type="Pfam" id="PF18920">
    <property type="entry name" value="DUF5671"/>
    <property type="match status" value="1"/>
</dbReference>
<feature type="transmembrane region" description="Helical" evidence="1">
    <location>
        <begin position="12"/>
        <end position="36"/>
    </location>
</feature>
<feature type="transmembrane region" description="Helical" evidence="1">
    <location>
        <begin position="99"/>
        <end position="121"/>
    </location>
</feature>
<evidence type="ECO:0000313" key="3">
    <source>
        <dbReference type="EMBL" id="PIR03390.1"/>
    </source>
</evidence>
<sequence>MNKDTSSAKDFFLHLLSSITLYMSAVAFLIVAFQLIGYFFPDVSVESWRGDYSSDALRIGISMLLITLPIFFWTRMFLAKMYVTEPERKEFKFRKWLMYLTLFVSAIIIIVSLIMTVNVFLSGDLTARFFSKVLATVFVAIIVLTYYFSAIKDTLTKQKRNMYLWATSVISIALVVSSFAFIGSPQKARLQRFDNERISDLNALMYVVQNYYATHEVLPTSLDAIQSPDMLKENTVDTITLKPYGYTVKSDTTYTLCATFDTDTKDASAPRDSTSGWWDSSWVHQIGEYCFERTVDIVPVKDGFARPMPVVE</sequence>
<dbReference type="InterPro" id="IPR043728">
    <property type="entry name" value="DUF5671"/>
</dbReference>
<comment type="caution">
    <text evidence="3">The sequence shown here is derived from an EMBL/GenBank/DDBJ whole genome shotgun (WGS) entry which is preliminary data.</text>
</comment>
<name>A0A2H0N3C4_9BACT</name>
<accession>A0A2H0N3C4</accession>
<evidence type="ECO:0000313" key="4">
    <source>
        <dbReference type="Proteomes" id="UP000229782"/>
    </source>
</evidence>
<feature type="transmembrane region" description="Helical" evidence="1">
    <location>
        <begin position="56"/>
        <end position="78"/>
    </location>
</feature>
<reference evidence="3 4" key="1">
    <citation type="submission" date="2017-09" db="EMBL/GenBank/DDBJ databases">
        <title>Depth-based differentiation of microbial function through sediment-hosted aquifers and enrichment of novel symbionts in the deep terrestrial subsurface.</title>
        <authorList>
            <person name="Probst A.J."/>
            <person name="Ladd B."/>
            <person name="Jarett J.K."/>
            <person name="Geller-Mcgrath D.E."/>
            <person name="Sieber C.M."/>
            <person name="Emerson J.B."/>
            <person name="Anantharaman K."/>
            <person name="Thomas B.C."/>
            <person name="Malmstrom R."/>
            <person name="Stieglmeier M."/>
            <person name="Klingl A."/>
            <person name="Woyke T."/>
            <person name="Ryan C.M."/>
            <person name="Banfield J.F."/>
        </authorList>
    </citation>
    <scope>NUCLEOTIDE SEQUENCE [LARGE SCALE GENOMIC DNA]</scope>
    <source>
        <strain evidence="3">CG11_big_fil_rev_8_21_14_0_20_43_7</strain>
    </source>
</reference>
<organism evidence="3 4">
    <name type="scientific">Candidatus Magasanikbacteria bacterium CG11_big_fil_rev_8_21_14_0_20_43_7</name>
    <dbReference type="NCBI Taxonomy" id="1974654"/>
    <lineage>
        <taxon>Bacteria</taxon>
        <taxon>Candidatus Magasanikiibacteriota</taxon>
    </lineage>
</organism>
<protein>
    <recommendedName>
        <fullName evidence="2">DUF5671 domain-containing protein</fullName>
    </recommendedName>
</protein>
<feature type="domain" description="DUF5671" evidence="2">
    <location>
        <begin position="10"/>
        <end position="144"/>
    </location>
</feature>
<feature type="transmembrane region" description="Helical" evidence="1">
    <location>
        <begin position="133"/>
        <end position="151"/>
    </location>
</feature>
<evidence type="ECO:0000259" key="2">
    <source>
        <dbReference type="Pfam" id="PF18920"/>
    </source>
</evidence>